<dbReference type="EMBL" id="JBAWTH010000102">
    <property type="protein sequence ID" value="KAL2277256.1"/>
    <property type="molecule type" value="Genomic_DNA"/>
</dbReference>
<proteinExistence type="predicted"/>
<accession>A0ABR4E4F5</accession>
<feature type="compositionally biased region" description="Low complexity" evidence="1">
    <location>
        <begin position="157"/>
        <end position="167"/>
    </location>
</feature>
<feature type="region of interest" description="Disordered" evidence="1">
    <location>
        <begin position="157"/>
        <end position="192"/>
    </location>
</feature>
<keyword evidence="3" id="KW-1185">Reference proteome</keyword>
<feature type="compositionally biased region" description="Low complexity" evidence="1">
    <location>
        <begin position="67"/>
        <end position="80"/>
    </location>
</feature>
<feature type="compositionally biased region" description="Basic and acidic residues" evidence="1">
    <location>
        <begin position="178"/>
        <end position="192"/>
    </location>
</feature>
<gene>
    <name evidence="2" type="ORF">FJTKL_00111</name>
</gene>
<feature type="compositionally biased region" description="Polar residues" evidence="1">
    <location>
        <begin position="81"/>
        <end position="98"/>
    </location>
</feature>
<evidence type="ECO:0000313" key="3">
    <source>
        <dbReference type="Proteomes" id="UP001600888"/>
    </source>
</evidence>
<sequence length="319" mass="35728">MSNDQDPAQSWGNPEEIAHNGNANDEWEPDMDDWFDLEGASEDPKGDQAQQDQGASPPAGPSVESFQNSQVQQAQNNAQSTNFLSLENVQDQQAQNPPGNIDQEETFPIPSVMDPIQDPGEVPYELEGGQKDCILLSDNPSMDLLFLDAKVRLQIQQGQNSPNNSNSRETRPIPSIKGMDRGRSDGPYDPHEEPLYTVLHTGLSRTEAKDLRTQIRTRGLNVFSEPDWEPMMQQKGSGWRHKHHVGRKWESLTTIRRGNRRGFNRVLCADGHRKAKRLSIIVQQDGGEVLVEGIICQKSGKKSRTPTSFLMEIFDGFNV</sequence>
<organism evidence="2 3">
    <name type="scientific">Diaporthe vaccinii</name>
    <dbReference type="NCBI Taxonomy" id="105482"/>
    <lineage>
        <taxon>Eukaryota</taxon>
        <taxon>Fungi</taxon>
        <taxon>Dikarya</taxon>
        <taxon>Ascomycota</taxon>
        <taxon>Pezizomycotina</taxon>
        <taxon>Sordariomycetes</taxon>
        <taxon>Sordariomycetidae</taxon>
        <taxon>Diaporthales</taxon>
        <taxon>Diaporthaceae</taxon>
        <taxon>Diaporthe</taxon>
        <taxon>Diaporthe eres species complex</taxon>
    </lineage>
</organism>
<feature type="region of interest" description="Disordered" evidence="1">
    <location>
        <begin position="1"/>
        <end position="121"/>
    </location>
</feature>
<evidence type="ECO:0000256" key="1">
    <source>
        <dbReference type="SAM" id="MobiDB-lite"/>
    </source>
</evidence>
<evidence type="ECO:0008006" key="4">
    <source>
        <dbReference type="Google" id="ProtNLM"/>
    </source>
</evidence>
<feature type="compositionally biased region" description="Polar residues" evidence="1">
    <location>
        <begin position="1"/>
        <end position="12"/>
    </location>
</feature>
<reference evidence="2 3" key="1">
    <citation type="submission" date="2024-03" db="EMBL/GenBank/DDBJ databases">
        <title>A high-quality draft genome sequence of Diaporthe vaccinii, a causative agent of upright dieback and viscid rot disease in cranberry plants.</title>
        <authorList>
            <person name="Sarrasin M."/>
            <person name="Lang B.F."/>
            <person name="Burger G."/>
        </authorList>
    </citation>
    <scope>NUCLEOTIDE SEQUENCE [LARGE SCALE GENOMIC DNA]</scope>
    <source>
        <strain evidence="2 3">IS7</strain>
    </source>
</reference>
<evidence type="ECO:0000313" key="2">
    <source>
        <dbReference type="EMBL" id="KAL2277256.1"/>
    </source>
</evidence>
<dbReference type="Proteomes" id="UP001600888">
    <property type="component" value="Unassembled WGS sequence"/>
</dbReference>
<protein>
    <recommendedName>
        <fullName evidence="4">BRCT domain-containing protein</fullName>
    </recommendedName>
</protein>
<name>A0ABR4E4F5_9PEZI</name>
<feature type="compositionally biased region" description="Acidic residues" evidence="1">
    <location>
        <begin position="25"/>
        <end position="41"/>
    </location>
</feature>
<comment type="caution">
    <text evidence="2">The sequence shown here is derived from an EMBL/GenBank/DDBJ whole genome shotgun (WGS) entry which is preliminary data.</text>
</comment>